<feature type="region of interest" description="KHa" evidence="12">
    <location>
        <begin position="5"/>
        <end position="72"/>
    </location>
</feature>
<dbReference type="Pfam" id="PF10996">
    <property type="entry name" value="Beta-Casp"/>
    <property type="match status" value="1"/>
</dbReference>
<feature type="binding site" evidence="12">
    <location>
        <position position="354"/>
    </location>
    <ligand>
        <name>Zn(2+)</name>
        <dbReference type="ChEBI" id="CHEBI:29105"/>
        <label>1</label>
    </ligand>
</feature>
<dbReference type="NCBIfam" id="TIGR03675">
    <property type="entry name" value="arCOG00543"/>
    <property type="match status" value="1"/>
</dbReference>
<comment type="function">
    <text evidence="12">Terminates transcription on the whole genome. Termination is linked to FttA-mediated RNA cleavage and does not require NTP hydrolysis. Cleaves endonucleolytically at the RNA exit channel of RNA polymerase (RNAP); the 5'-3' exonuclease activity of this protein degrades the nascent RNA released from RNAP.</text>
</comment>
<keyword evidence="7 12" id="KW-0269">Exonuclease</keyword>
<dbReference type="GO" id="GO:0004521">
    <property type="term" value="F:RNA endonuclease activity"/>
    <property type="evidence" value="ECO:0007669"/>
    <property type="project" value="UniProtKB-UniRule"/>
</dbReference>
<dbReference type="PANTHER" id="PTHR11203:SF51">
    <property type="entry name" value="CLEAVAGE AND POLYADENYLATION SPECIFICITY FACTOR"/>
    <property type="match status" value="1"/>
</dbReference>
<evidence type="ECO:0000256" key="11">
    <source>
        <dbReference type="ARBA" id="ARBA00023163"/>
    </source>
</evidence>
<dbReference type="InterPro" id="IPR015946">
    <property type="entry name" value="KH_dom-like_a/b"/>
</dbReference>
<evidence type="ECO:0000259" key="13">
    <source>
        <dbReference type="SMART" id="SM00849"/>
    </source>
</evidence>
<dbReference type="PANTHER" id="PTHR11203">
    <property type="entry name" value="CLEAVAGE AND POLYADENYLATION SPECIFICITY FACTOR FAMILY MEMBER"/>
    <property type="match status" value="1"/>
</dbReference>
<reference evidence="15 16" key="1">
    <citation type="submission" date="2019-10" db="EMBL/GenBank/DDBJ databases">
        <title>Genome Sequences from Six Type Strain Members of the Archaeal Family Sulfolobaceae: Acidianus ambivalens, Acidianus infernus, Metallosphaera prunae, Stygiolobus azoricus, Sulfolobus metallicus, and Sulfurisphaera ohwakuensis.</title>
        <authorList>
            <person name="Counts J.A."/>
            <person name="Kelly R.M."/>
        </authorList>
    </citation>
    <scope>NUCLEOTIDE SEQUENCE [LARGE SCALE GENOMIC DNA]</scope>
    <source>
        <strain evidence="15 16">FC6</strain>
    </source>
</reference>
<accession>A0A650CLU6</accession>
<evidence type="ECO:0000256" key="6">
    <source>
        <dbReference type="ARBA" id="ARBA00022833"/>
    </source>
</evidence>
<dbReference type="InterPro" id="IPR033769">
    <property type="entry name" value="TffA_KH"/>
</dbReference>
<keyword evidence="2 12" id="KW-0540">Nuclease</keyword>
<feature type="binding site" evidence="12">
    <location>
        <position position="244"/>
    </location>
    <ligand>
        <name>Zn(2+)</name>
        <dbReference type="ChEBI" id="CHEBI:29105"/>
        <label>1</label>
    </ligand>
</feature>
<dbReference type="GO" id="GO:0008270">
    <property type="term" value="F:zinc ion binding"/>
    <property type="evidence" value="ECO:0007669"/>
    <property type="project" value="UniProtKB-UniRule"/>
</dbReference>
<dbReference type="Gene3D" id="3.60.15.10">
    <property type="entry name" value="Ribonuclease Z/Hydroxyacylglutathione hydrolase-like"/>
    <property type="match status" value="1"/>
</dbReference>
<dbReference type="GO" id="GO:0003677">
    <property type="term" value="F:DNA binding"/>
    <property type="evidence" value="ECO:0007669"/>
    <property type="project" value="UniProtKB-KW"/>
</dbReference>
<protein>
    <recommendedName>
        <fullName evidence="12">Transcription termination factor FttA</fullName>
        <ecNumber evidence="12">3.1.-.-</ecNumber>
    </recommendedName>
</protein>
<name>A0A650CLU6_9CREN</name>
<dbReference type="Pfam" id="PF16661">
    <property type="entry name" value="Lactamase_B_6"/>
    <property type="match status" value="1"/>
</dbReference>
<dbReference type="EMBL" id="CP045483">
    <property type="protein sequence ID" value="QGR18728.1"/>
    <property type="molecule type" value="Genomic_DNA"/>
</dbReference>
<dbReference type="InterPro" id="IPR050698">
    <property type="entry name" value="MBL"/>
</dbReference>
<dbReference type="CDD" id="cd16295">
    <property type="entry name" value="TTHA0252-CPSF-like_MBL-fold"/>
    <property type="match status" value="1"/>
</dbReference>
<dbReference type="OrthoDB" id="7155at2157"/>
<dbReference type="GO" id="GO:0003723">
    <property type="term" value="F:RNA binding"/>
    <property type="evidence" value="ECO:0007669"/>
    <property type="project" value="UniProtKB-UniRule"/>
</dbReference>
<keyword evidence="16" id="KW-1185">Reference proteome</keyword>
<evidence type="ECO:0000256" key="4">
    <source>
        <dbReference type="ARBA" id="ARBA00022759"/>
    </source>
</evidence>
<dbReference type="Proteomes" id="UP000423396">
    <property type="component" value="Chromosome"/>
</dbReference>
<organism evidence="15 16">
    <name type="scientific">Stygiolobus azoricus</name>
    <dbReference type="NCBI Taxonomy" id="41675"/>
    <lineage>
        <taxon>Archaea</taxon>
        <taxon>Thermoproteota</taxon>
        <taxon>Thermoprotei</taxon>
        <taxon>Sulfolobales</taxon>
        <taxon>Sulfolobaceae</taxon>
        <taxon>Stygiolobus</taxon>
    </lineage>
</organism>
<dbReference type="Gene3D" id="3.40.50.10890">
    <property type="match status" value="1"/>
</dbReference>
<evidence type="ECO:0000256" key="8">
    <source>
        <dbReference type="ARBA" id="ARBA00022884"/>
    </source>
</evidence>
<dbReference type="SUPFAM" id="SSF56281">
    <property type="entry name" value="Metallo-hydrolase/oxidoreductase"/>
    <property type="match status" value="1"/>
</dbReference>
<evidence type="ECO:0000256" key="1">
    <source>
        <dbReference type="ARBA" id="ARBA00022472"/>
    </source>
</evidence>
<evidence type="ECO:0000313" key="15">
    <source>
        <dbReference type="EMBL" id="QGR18728.1"/>
    </source>
</evidence>
<dbReference type="KEGG" id="sazo:D1868_01090"/>
<feature type="region of interest" description="KHb" evidence="12">
    <location>
        <begin position="73"/>
        <end position="140"/>
    </location>
</feature>
<proteinExistence type="inferred from homology"/>
<comment type="cofactor">
    <cofactor evidence="12">
        <name>Zn(2+)</name>
        <dbReference type="ChEBI" id="CHEBI:29105"/>
    </cofactor>
    <text evidence="12">Binds 2 Zn(2+) ions, which are required for nuclease activity.</text>
</comment>
<dbReference type="InterPro" id="IPR001279">
    <property type="entry name" value="Metallo-B-lactamas"/>
</dbReference>
<gene>
    <name evidence="12" type="primary">fttA</name>
    <name evidence="15" type="ORF">D1868_01090</name>
</gene>
<evidence type="ECO:0000256" key="5">
    <source>
        <dbReference type="ARBA" id="ARBA00022801"/>
    </source>
</evidence>
<dbReference type="Gene3D" id="3.30.300.230">
    <property type="match status" value="1"/>
</dbReference>
<dbReference type="InterPro" id="IPR011108">
    <property type="entry name" value="RMMBL"/>
</dbReference>
<keyword evidence="5 12" id="KW-0378">Hydrolase</keyword>
<dbReference type="SMART" id="SM01027">
    <property type="entry name" value="Beta-Casp"/>
    <property type="match status" value="1"/>
</dbReference>
<evidence type="ECO:0000256" key="3">
    <source>
        <dbReference type="ARBA" id="ARBA00022723"/>
    </source>
</evidence>
<dbReference type="CDD" id="cd22532">
    <property type="entry name" value="KH-II_CPSF_arch_rpt1"/>
    <property type="match status" value="1"/>
</dbReference>
<comment type="subunit">
    <text evidence="12">Homodimer. Interacts with RNA polymerase (RNAP), interacts with the Spt4-Spt5 complex.</text>
</comment>
<keyword evidence="9 12" id="KW-0805">Transcription regulation</keyword>
<dbReference type="AlphaFoldDB" id="A0A650CLU6"/>
<sequence>MNTVSSVRLNIISAIYGNLPKEVNITKIEFEGPEIAVYVRNPSVLADKGEIVKKIAKDIKKRIVIKADEKARKDKKETEEIIRNLVPKEAEIVNIKFDDELGEVLIKAKKPGLVIGKGGTLQNKIFYETYWRPVIVREPPIKSRTIDSILTHIYNETEYHAKILKVFGERIHRELLFKDRYVRITALGGFYEVGRSAVLVETPESKILLDVGLNPSVTGGEKFYPRIDIDQVRLEDIDAVVVTHAHLDHCGMVPLLFKYGYNGPVYTTAPTRDIMALMQLDALDVAEKEGRPTPYTAKEVRKELLHTITLDYEEVTDIAPDVKLTFYNAGHIIGSAMAHLHIGEGTHNIVYTGDFKYAKTKLLDKANDEFLRVDTMIMETTYGAQEQEGREEAEEKLINIINGTLNRGGRVLIPVLAVGRGQEIMLVLNEAMKNKKIPEVPIYVTGLVDEITAIHNAYPEMLSREVREAILYKDENPFTSEFFHRIEGFREDIAQGEPSIILATSGMLNGGPAVEFFKTMAPDSKNSIIFVSYQAEGTLGRKVRDGVKEIQIIDRDGRVENIRIEMEVNHVEGFSGHSDRRQLLYYLRNLSAKPRNLVLNHGEPNAIESFRRQVEREKEKLGLRGTKIYTPQILDSLRLV</sequence>
<keyword evidence="4 12" id="KW-0255">Endonuclease</keyword>
<feature type="binding site" evidence="12">
    <location>
        <position position="601"/>
    </location>
    <ligand>
        <name>Zn(2+)</name>
        <dbReference type="ChEBI" id="CHEBI:29105"/>
        <label>2</label>
    </ligand>
</feature>
<keyword evidence="10 12" id="KW-0238">DNA-binding</keyword>
<feature type="binding site" evidence="12">
    <location>
        <position position="331"/>
    </location>
    <ligand>
        <name>Zn(2+)</name>
        <dbReference type="ChEBI" id="CHEBI:29105"/>
        <label>1</label>
    </ligand>
</feature>
<keyword evidence="1 12" id="KW-0806">Transcription termination</keyword>
<evidence type="ECO:0000313" key="16">
    <source>
        <dbReference type="Proteomes" id="UP000423396"/>
    </source>
</evidence>
<dbReference type="InterPro" id="IPR022712">
    <property type="entry name" value="Beta_Casp"/>
</dbReference>
<evidence type="ECO:0000256" key="2">
    <source>
        <dbReference type="ARBA" id="ARBA00022722"/>
    </source>
</evidence>
<comment type="similarity">
    <text evidence="12">Belongs to the metallo-beta-lactamase superfamily. RNA-metabolizing metallo-beta-lactamase-like family. FttA subfamily.</text>
</comment>
<dbReference type="HAMAP" id="MF_00870">
    <property type="entry name" value="FttA"/>
    <property type="match status" value="1"/>
</dbReference>
<dbReference type="InterPro" id="IPR019975">
    <property type="entry name" value="aCPSF1"/>
</dbReference>
<dbReference type="GO" id="GO:0006353">
    <property type="term" value="P:DNA-templated transcription termination"/>
    <property type="evidence" value="ECO:0007669"/>
    <property type="project" value="UniProtKB-UniRule"/>
</dbReference>
<comment type="caution">
    <text evidence="12">Lacks conserved residue(s) required for the propagation of feature annotation.</text>
</comment>
<feature type="binding site" evidence="12">
    <location>
        <position position="354"/>
    </location>
    <ligand>
        <name>Zn(2+)</name>
        <dbReference type="ChEBI" id="CHEBI:29105"/>
        <label>2</label>
    </ligand>
</feature>
<keyword evidence="6 12" id="KW-0862">Zinc</keyword>
<feature type="binding site" evidence="12">
    <location>
        <position position="249"/>
    </location>
    <ligand>
        <name>Zn(2+)</name>
        <dbReference type="ChEBI" id="CHEBI:29105"/>
        <label>2</label>
    </ligand>
</feature>
<feature type="binding site" evidence="12">
    <location>
        <position position="246"/>
    </location>
    <ligand>
        <name>Zn(2+)</name>
        <dbReference type="ChEBI" id="CHEBI:29105"/>
        <label>1</label>
    </ligand>
</feature>
<evidence type="ECO:0000256" key="10">
    <source>
        <dbReference type="ARBA" id="ARBA00023125"/>
    </source>
</evidence>
<dbReference type="SMART" id="SM00849">
    <property type="entry name" value="Lactamase_B"/>
    <property type="match status" value="1"/>
</dbReference>
<keyword evidence="8 12" id="KW-0694">RNA-binding</keyword>
<evidence type="ECO:0000256" key="7">
    <source>
        <dbReference type="ARBA" id="ARBA00022839"/>
    </source>
</evidence>
<feature type="binding site" evidence="12">
    <location>
        <position position="248"/>
    </location>
    <ligand>
        <name>Zn(2+)</name>
        <dbReference type="ChEBI" id="CHEBI:29105"/>
        <label>2</label>
    </ligand>
</feature>
<dbReference type="Pfam" id="PF17214">
    <property type="entry name" value="KH_TffA"/>
    <property type="match status" value="1"/>
</dbReference>
<evidence type="ECO:0000256" key="9">
    <source>
        <dbReference type="ARBA" id="ARBA00023015"/>
    </source>
</evidence>
<dbReference type="InterPro" id="IPR036866">
    <property type="entry name" value="RibonucZ/Hydroxyglut_hydro"/>
</dbReference>
<dbReference type="Gene3D" id="3.30.300.20">
    <property type="match status" value="1"/>
</dbReference>
<feature type="domain" description="Beta-Casp" evidence="14">
    <location>
        <begin position="421"/>
        <end position="543"/>
    </location>
</feature>
<evidence type="ECO:0000256" key="12">
    <source>
        <dbReference type="HAMAP-Rule" id="MF_00870"/>
    </source>
</evidence>
<feature type="domain" description="Metallo-beta-lactamase" evidence="13">
    <location>
        <begin position="194"/>
        <end position="409"/>
    </location>
</feature>
<feature type="region of interest" description="Metallo-beta-lactamase N-terminus" evidence="12">
    <location>
        <begin position="181"/>
        <end position="385"/>
    </location>
</feature>
<evidence type="ECO:0000259" key="14">
    <source>
        <dbReference type="SMART" id="SM01027"/>
    </source>
</evidence>
<keyword evidence="11" id="KW-0804">Transcription</keyword>
<dbReference type="EC" id="3.1.-.-" evidence="12"/>
<dbReference type="CDD" id="cd02410">
    <property type="entry name" value="KH-II_CPSF_arch_rpt2"/>
    <property type="match status" value="1"/>
</dbReference>
<dbReference type="GO" id="GO:0004532">
    <property type="term" value="F:RNA exonuclease activity"/>
    <property type="evidence" value="ECO:0007669"/>
    <property type="project" value="UniProtKB-UniRule"/>
</dbReference>
<dbReference type="Pfam" id="PF07521">
    <property type="entry name" value="RMMBL"/>
    <property type="match status" value="1"/>
</dbReference>
<keyword evidence="3 12" id="KW-0479">Metal-binding</keyword>